<dbReference type="SUPFAM" id="SSF56003">
    <property type="entry name" value="Molybdenum cofactor-binding domain"/>
    <property type="match status" value="1"/>
</dbReference>
<dbReference type="Gene3D" id="3.30.365.10">
    <property type="entry name" value="Aldehyde oxidase/xanthine dehydrogenase, molybdopterin binding domain"/>
    <property type="match status" value="4"/>
</dbReference>
<dbReference type="SUPFAM" id="SSF54665">
    <property type="entry name" value="CO dehydrogenase molybdoprotein N-domain-like"/>
    <property type="match status" value="1"/>
</dbReference>
<dbReference type="InterPro" id="IPR008274">
    <property type="entry name" value="AldOxase/xan_DH_MoCoBD1"/>
</dbReference>
<dbReference type="Proteomes" id="UP000591071">
    <property type="component" value="Unassembled WGS sequence"/>
</dbReference>
<organism evidence="4 5">
    <name type="scientific">Megasphaera hexanoica</name>
    <dbReference type="NCBI Taxonomy" id="1675036"/>
    <lineage>
        <taxon>Bacteria</taxon>
        <taxon>Bacillati</taxon>
        <taxon>Bacillota</taxon>
        <taxon>Negativicutes</taxon>
        <taxon>Veillonellales</taxon>
        <taxon>Veillonellaceae</taxon>
        <taxon>Megasphaera</taxon>
    </lineage>
</organism>
<evidence type="ECO:0000313" key="4">
    <source>
        <dbReference type="EMBL" id="NME29342.1"/>
    </source>
</evidence>
<dbReference type="InterPro" id="IPR036856">
    <property type="entry name" value="Ald_Oxase/Xan_DH_a/b_sf"/>
</dbReference>
<dbReference type="InterPro" id="IPR046867">
    <property type="entry name" value="AldOxase/xan_DH_MoCoBD2"/>
</dbReference>
<dbReference type="GO" id="GO:0005506">
    <property type="term" value="F:iron ion binding"/>
    <property type="evidence" value="ECO:0007669"/>
    <property type="project" value="InterPro"/>
</dbReference>
<dbReference type="PANTHER" id="PTHR11908:SF132">
    <property type="entry name" value="ALDEHYDE OXIDASE 1-RELATED"/>
    <property type="match status" value="1"/>
</dbReference>
<dbReference type="Pfam" id="PF01315">
    <property type="entry name" value="Ald_Xan_dh_C"/>
    <property type="match status" value="1"/>
</dbReference>
<dbReference type="Pfam" id="PF02738">
    <property type="entry name" value="MoCoBD_1"/>
    <property type="match status" value="1"/>
</dbReference>
<dbReference type="Gene3D" id="3.90.1170.50">
    <property type="entry name" value="Aldehyde oxidase/xanthine dehydrogenase, a/b hammerhead"/>
    <property type="match status" value="1"/>
</dbReference>
<name>A0A848BUG5_9FIRM</name>
<protein>
    <submittedName>
        <fullName evidence="4">Molybdopterin-dependent oxidoreductase</fullName>
    </submittedName>
</protein>
<dbReference type="InterPro" id="IPR000674">
    <property type="entry name" value="Ald_Oxase/Xan_DH_a/b"/>
</dbReference>
<dbReference type="AlphaFoldDB" id="A0A848BUG5"/>
<gene>
    <name evidence="4" type="ORF">HF872_12075</name>
</gene>
<keyword evidence="2" id="KW-0560">Oxidoreductase</keyword>
<dbReference type="EMBL" id="JABAFG010000029">
    <property type="protein sequence ID" value="NME29342.1"/>
    <property type="molecule type" value="Genomic_DNA"/>
</dbReference>
<evidence type="ECO:0000256" key="1">
    <source>
        <dbReference type="ARBA" id="ARBA00022505"/>
    </source>
</evidence>
<sequence>MREINRVVMKKDALQLMTGKPAYTEDLAPEGCLIVKALRSPHARAIVRHVDTKAALTVPGIECILTAEDVPKTRFTIAGQTYPELSPYDRLILDRQIRYVGDPVALVAGRDAACVDKAMRMIKVEYDIQEPLLDFRQAVDNPIVVHPEDDWNPRVPVGGDNRRNIIAQAEEDWGDVDTAFQKSDVVIDRIYHTKQVQQSMMETFRAYTYLDEFGRLVIVSSTQVPFHVRRIVATALEIPKSKIRVVKPRIGGGFGAKQTVVMECYPALITMRTGKRAYMAYTREEAMTVSSPRHEADVHVRLGASRDGIIQVISVESLWNGGAYGDHSPTTVTLSGHKSIPLYNRFSAFRFRYTAVYTNTIAAGAYRGYGATQGIFALESAVNELADRLHMDPGALRLQNIVQQGEMMPAYFNETALSCNLGECLKRVQAMIGWEHVYPRHVLPDGKIRAAGLALAMQGSSISNVDVASATIKVNDDGFYTLSIGATDMGTGCDTILAQIAAECLNCSVDEIVTRGVDTDTSPYDSGSYASSTTYLTGMAVVKTCRSLIQKIKEKAALMLDCDDPSNLEFTGDAVTDPASGRRVTRQDLGNAAMITNDIALEATETHYSPTSPPPYMAAAAVVDVDLETGHIDLVDYAAVVDCGTVINPALARVQTEGGLVQGLGMTLMENVQFDSLGRIQNNSFMQYRVPSRMDIGKIRVEFAPSYEPNGPFGAKSIGEIVINTPAPAIAEAVYQATEIRFTELPITAEKVYLGLKDKK</sequence>
<accession>A0A848BUG5</accession>
<dbReference type="SMART" id="SM01008">
    <property type="entry name" value="Ald_Xan_dh_C"/>
    <property type="match status" value="1"/>
</dbReference>
<dbReference type="GO" id="GO:0016491">
    <property type="term" value="F:oxidoreductase activity"/>
    <property type="evidence" value="ECO:0007669"/>
    <property type="project" value="UniProtKB-KW"/>
</dbReference>
<dbReference type="Pfam" id="PF20256">
    <property type="entry name" value="MoCoBD_2"/>
    <property type="match status" value="1"/>
</dbReference>
<dbReference type="PANTHER" id="PTHR11908">
    <property type="entry name" value="XANTHINE DEHYDROGENASE"/>
    <property type="match status" value="1"/>
</dbReference>
<proteinExistence type="predicted"/>
<dbReference type="InterPro" id="IPR016208">
    <property type="entry name" value="Ald_Oxase/xanthine_DH-like"/>
</dbReference>
<reference evidence="4 5" key="1">
    <citation type="submission" date="2020-04" db="EMBL/GenBank/DDBJ databases">
        <authorList>
            <person name="Hitch T.C.A."/>
            <person name="Wylensek D."/>
            <person name="Clavel T."/>
        </authorList>
    </citation>
    <scope>NUCLEOTIDE SEQUENCE [LARGE SCALE GENOMIC DNA]</scope>
    <source>
        <strain evidence="4 5">Oil-RF-744-FAT-WT-6-1</strain>
    </source>
</reference>
<keyword evidence="1" id="KW-0500">Molybdenum</keyword>
<evidence type="ECO:0000256" key="2">
    <source>
        <dbReference type="ARBA" id="ARBA00023002"/>
    </source>
</evidence>
<dbReference type="RefSeq" id="WP_170088083.1">
    <property type="nucleotide sequence ID" value="NZ_JABAFG010000029.1"/>
</dbReference>
<evidence type="ECO:0000313" key="5">
    <source>
        <dbReference type="Proteomes" id="UP000591071"/>
    </source>
</evidence>
<comment type="caution">
    <text evidence="4">The sequence shown here is derived from an EMBL/GenBank/DDBJ whole genome shotgun (WGS) entry which is preliminary data.</text>
</comment>
<evidence type="ECO:0000259" key="3">
    <source>
        <dbReference type="SMART" id="SM01008"/>
    </source>
</evidence>
<feature type="domain" description="Aldehyde oxidase/xanthine dehydrogenase a/b hammerhead" evidence="3">
    <location>
        <begin position="18"/>
        <end position="130"/>
    </location>
</feature>
<dbReference type="InterPro" id="IPR037165">
    <property type="entry name" value="AldOxase/xan_DH_Mopterin-bd_sf"/>
</dbReference>